<accession>A0AAV0TJU1</accession>
<dbReference type="SUPFAM" id="SSF53474">
    <property type="entry name" value="alpha/beta-Hydrolases"/>
    <property type="match status" value="1"/>
</dbReference>
<dbReference type="EMBL" id="CAKLBC010000399">
    <property type="protein sequence ID" value="CAH0486211.1"/>
    <property type="molecule type" value="Genomic_DNA"/>
</dbReference>
<protein>
    <recommendedName>
        <fullName evidence="6">Peptidase S33 tripeptidyl aminopeptidase-like C-terminal domain-containing protein</fullName>
    </recommendedName>
</protein>
<keyword evidence="1" id="KW-0812">Transmembrane</keyword>
<evidence type="ECO:0008006" key="6">
    <source>
        <dbReference type="Google" id="ProtNLM"/>
    </source>
</evidence>
<feature type="transmembrane region" description="Helical" evidence="1">
    <location>
        <begin position="576"/>
        <end position="600"/>
    </location>
</feature>
<dbReference type="InterPro" id="IPR029058">
    <property type="entry name" value="AB_hydrolase_fold"/>
</dbReference>
<keyword evidence="4" id="KW-1185">Reference proteome</keyword>
<organism evidence="3 5">
    <name type="scientific">Peronospora farinosa</name>
    <dbReference type="NCBI Taxonomy" id="134698"/>
    <lineage>
        <taxon>Eukaryota</taxon>
        <taxon>Sar</taxon>
        <taxon>Stramenopiles</taxon>
        <taxon>Oomycota</taxon>
        <taxon>Peronosporomycetes</taxon>
        <taxon>Peronosporales</taxon>
        <taxon>Peronosporaceae</taxon>
        <taxon>Peronospora</taxon>
    </lineage>
</organism>
<keyword evidence="1" id="KW-0472">Membrane</keyword>
<evidence type="ECO:0000313" key="3">
    <source>
        <dbReference type="EMBL" id="CAI5721832.1"/>
    </source>
</evidence>
<evidence type="ECO:0000313" key="4">
    <source>
        <dbReference type="Proteomes" id="UP001157938"/>
    </source>
</evidence>
<reference evidence="3" key="2">
    <citation type="submission" date="2022-12" db="EMBL/GenBank/DDBJ databases">
        <authorList>
            <person name="Webb A."/>
        </authorList>
    </citation>
    <scope>NUCLEOTIDE SEQUENCE</scope>
    <source>
        <strain evidence="3">Pf2</strain>
    </source>
</reference>
<dbReference type="Proteomes" id="UP001157938">
    <property type="component" value="Unassembled WGS sequence"/>
</dbReference>
<gene>
    <name evidence="2" type="ORF">PFR001_LOCUS1859</name>
    <name evidence="3" type="ORF">PFR002_LOCUS4305</name>
</gene>
<evidence type="ECO:0000313" key="5">
    <source>
        <dbReference type="Proteomes" id="UP001159659"/>
    </source>
</evidence>
<evidence type="ECO:0000313" key="2">
    <source>
        <dbReference type="EMBL" id="CAH0486211.1"/>
    </source>
</evidence>
<name>A0AAV0TJU1_9STRA</name>
<dbReference type="Gene3D" id="3.40.50.1820">
    <property type="entry name" value="alpha/beta hydrolase"/>
    <property type="match status" value="1"/>
</dbReference>
<evidence type="ECO:0000256" key="1">
    <source>
        <dbReference type="SAM" id="Phobius"/>
    </source>
</evidence>
<keyword evidence="1" id="KW-1133">Transmembrane helix</keyword>
<dbReference type="AlphaFoldDB" id="A0AAV0TJU1"/>
<comment type="caution">
    <text evidence="3">The sequence shown here is derived from an EMBL/GenBank/DDBJ whole genome shotgun (WGS) entry which is preliminary data.</text>
</comment>
<dbReference type="Proteomes" id="UP001159659">
    <property type="component" value="Unassembled WGS sequence"/>
</dbReference>
<reference evidence="2 4" key="1">
    <citation type="submission" date="2021-11" db="EMBL/GenBank/DDBJ databases">
        <authorList>
            <person name="Islam A."/>
            <person name="Islam S."/>
            <person name="Flora M.S."/>
            <person name="Rahman M."/>
            <person name="Ziaur R.M."/>
            <person name="Epstein J.H."/>
            <person name="Hassan M."/>
            <person name="Klassen M."/>
            <person name="Woodard K."/>
            <person name="Webb A."/>
            <person name="Webby R.J."/>
            <person name="El Zowalaty M.E."/>
        </authorList>
    </citation>
    <scope>NUCLEOTIDE SEQUENCE [LARGE SCALE GENOMIC DNA]</scope>
    <source>
        <strain evidence="2">Pf1</strain>
    </source>
</reference>
<proteinExistence type="predicted"/>
<dbReference type="EMBL" id="CANTFK010000663">
    <property type="protein sequence ID" value="CAI5721832.1"/>
    <property type="molecule type" value="Genomic_DNA"/>
</dbReference>
<sequence>MMPLCYEGICDAKDDNATIVVSFKRIGSNNTSVRAKTVWYLPDRPDLQTREEVELQMALLYEELNRGVDINTLDMRGTGNSTALTCSSSIDESPLQNAIFARNDGVLNFSDVQACASRLHDLGGYSDLSAFSLASVSRDVEKVITHFQPTSQVVVYALGYGTLVAQKLLQRPISQVVGYVFDGALGGLDSTSDSAALPAISYQISKSDENFGQVAAGFLTWCQLDADCSTKFSNVSSTTTLNTTLVEVYSRLDADPTSMCAMILMDVDRNESSNSAITPPSYLLRQLLGLMIKDTALWPFVPVVVYRFHRCGSEDLPLLRHFVYSTFKIDAGANTPELIYAIQAFSELWEVPSPNQALLTERFTNQAIGSGRVYTQLEAYCLLTLNACMNDSASANLLSGKPTLSYANKPTNASAAAISSKTSVLVFSGGLDVLAPPKYAAALFDAVQTVNKELLVAPYGTHGVVQTALLSNGSSCARRVLASFVKAGGNLSAYDASCMAALSTPGLAVSMSSSLLVLGVQDAYDGVLVNASISTDSTGSADILTDYNNTSNSITGPTLDQLNHRISTLQDIRQHYQVALIVVSSILGTVMVFGTIVVIYQRHRKQQLKSEETIFRLMRGDEGNEIELMRSISLLSNSLPSSGRQTETVIDRAPTI</sequence>